<evidence type="ECO:0000313" key="2">
    <source>
        <dbReference type="Proteomes" id="UP000002139"/>
    </source>
</evidence>
<keyword evidence="2" id="KW-1185">Reference proteome</keyword>
<dbReference type="KEGG" id="scl:sce1253"/>
<protein>
    <submittedName>
        <fullName evidence="1">Uncharacterized protein</fullName>
    </submittedName>
</protein>
<accession>A9F682</accession>
<dbReference type="EMBL" id="AM746676">
    <property type="protein sequence ID" value="CAN91410.1"/>
    <property type="molecule type" value="Genomic_DNA"/>
</dbReference>
<dbReference type="HOGENOM" id="CLU_1389419_0_0_7"/>
<dbReference type="OrthoDB" id="5515375at2"/>
<evidence type="ECO:0000313" key="1">
    <source>
        <dbReference type="EMBL" id="CAN91410.1"/>
    </source>
</evidence>
<name>A9F682_SORC5</name>
<reference evidence="1 2" key="1">
    <citation type="journal article" date="2007" name="Nat. Biotechnol.">
        <title>Complete genome sequence of the myxobacterium Sorangium cellulosum.</title>
        <authorList>
            <person name="Schneiker S."/>
            <person name="Perlova O."/>
            <person name="Kaiser O."/>
            <person name="Gerth K."/>
            <person name="Alici A."/>
            <person name="Altmeyer M.O."/>
            <person name="Bartels D."/>
            <person name="Bekel T."/>
            <person name="Beyer S."/>
            <person name="Bode E."/>
            <person name="Bode H.B."/>
            <person name="Bolten C.J."/>
            <person name="Choudhuri J.V."/>
            <person name="Doss S."/>
            <person name="Elnakady Y.A."/>
            <person name="Frank B."/>
            <person name="Gaigalat L."/>
            <person name="Goesmann A."/>
            <person name="Groeger C."/>
            <person name="Gross F."/>
            <person name="Jelsbak L."/>
            <person name="Jelsbak L."/>
            <person name="Kalinowski J."/>
            <person name="Kegler C."/>
            <person name="Knauber T."/>
            <person name="Konietzny S."/>
            <person name="Kopp M."/>
            <person name="Krause L."/>
            <person name="Krug D."/>
            <person name="Linke B."/>
            <person name="Mahmud T."/>
            <person name="Martinez-Arias R."/>
            <person name="McHardy A.C."/>
            <person name="Merai M."/>
            <person name="Meyer F."/>
            <person name="Mormann S."/>
            <person name="Munoz-Dorado J."/>
            <person name="Perez J."/>
            <person name="Pradella S."/>
            <person name="Rachid S."/>
            <person name="Raddatz G."/>
            <person name="Rosenau F."/>
            <person name="Rueckert C."/>
            <person name="Sasse F."/>
            <person name="Scharfe M."/>
            <person name="Schuster S.C."/>
            <person name="Suen G."/>
            <person name="Treuner-Lange A."/>
            <person name="Velicer G.J."/>
            <person name="Vorholter F.-J."/>
            <person name="Weissman K.J."/>
            <person name="Welch R.D."/>
            <person name="Wenzel S.C."/>
            <person name="Whitworth D.E."/>
            <person name="Wilhelm S."/>
            <person name="Wittmann C."/>
            <person name="Bloecker H."/>
            <person name="Puehler A."/>
            <person name="Mueller R."/>
        </authorList>
    </citation>
    <scope>NUCLEOTIDE SEQUENCE [LARGE SCALE GENOMIC DNA]</scope>
    <source>
        <strain evidence="2">So ce56</strain>
    </source>
</reference>
<dbReference type="Proteomes" id="UP000002139">
    <property type="component" value="Chromosome"/>
</dbReference>
<proteinExistence type="predicted"/>
<gene>
    <name evidence="1" type="ordered locus">sce1253</name>
</gene>
<organism evidence="1 2">
    <name type="scientific">Sorangium cellulosum (strain So ce56)</name>
    <name type="common">Polyangium cellulosum (strain So ce56)</name>
    <dbReference type="NCBI Taxonomy" id="448385"/>
    <lineage>
        <taxon>Bacteria</taxon>
        <taxon>Pseudomonadati</taxon>
        <taxon>Myxococcota</taxon>
        <taxon>Polyangia</taxon>
        <taxon>Polyangiales</taxon>
        <taxon>Polyangiaceae</taxon>
        <taxon>Sorangium</taxon>
    </lineage>
</organism>
<dbReference type="STRING" id="448385.sce1253"/>
<sequence>MPSDRGVVIIHWVPGRVRLAVPALRGDPARAEEIAELARACPSVVDARASAWAGSLTLEHEPDVPLEDVFSELAHIPELSGCSCRPIDGLTPSPCAAPAEPPSPGRTARLVVQAADRLNAASQVVPPAQVDLKLLVPALLVGSGMLQLLMRRSPGMPHWITLVKYGVDFFVVLNHGRIQSFFASASASAGAGAPTGGGAG</sequence>
<dbReference type="AlphaFoldDB" id="A9F682"/>
<dbReference type="RefSeq" id="WP_012233887.1">
    <property type="nucleotide sequence ID" value="NC_010162.1"/>
</dbReference>
<dbReference type="BioCyc" id="SCEL448385:SCE_RS06510-MONOMER"/>